<proteinExistence type="predicted"/>
<reference evidence="1" key="1">
    <citation type="submission" date="2018-05" db="EMBL/GenBank/DDBJ databases">
        <title>Draft genome of Mucuna pruriens seed.</title>
        <authorList>
            <person name="Nnadi N.E."/>
            <person name="Vos R."/>
            <person name="Hasami M.H."/>
            <person name="Devisetty U.K."/>
            <person name="Aguiy J.C."/>
        </authorList>
    </citation>
    <scope>NUCLEOTIDE SEQUENCE [LARGE SCALE GENOMIC DNA]</scope>
    <source>
        <strain evidence="1">JCA_2017</strain>
    </source>
</reference>
<comment type="caution">
    <text evidence="1">The sequence shown here is derived from an EMBL/GenBank/DDBJ whole genome shotgun (WGS) entry which is preliminary data.</text>
</comment>
<dbReference type="AlphaFoldDB" id="A0A371FM99"/>
<name>A0A371FM99_MUCPR</name>
<organism evidence="1 2">
    <name type="scientific">Mucuna pruriens</name>
    <name type="common">Velvet bean</name>
    <name type="synonym">Dolichos pruriens</name>
    <dbReference type="NCBI Taxonomy" id="157652"/>
    <lineage>
        <taxon>Eukaryota</taxon>
        <taxon>Viridiplantae</taxon>
        <taxon>Streptophyta</taxon>
        <taxon>Embryophyta</taxon>
        <taxon>Tracheophyta</taxon>
        <taxon>Spermatophyta</taxon>
        <taxon>Magnoliopsida</taxon>
        <taxon>eudicotyledons</taxon>
        <taxon>Gunneridae</taxon>
        <taxon>Pentapetalae</taxon>
        <taxon>rosids</taxon>
        <taxon>fabids</taxon>
        <taxon>Fabales</taxon>
        <taxon>Fabaceae</taxon>
        <taxon>Papilionoideae</taxon>
        <taxon>50 kb inversion clade</taxon>
        <taxon>NPAAA clade</taxon>
        <taxon>indigoferoid/millettioid clade</taxon>
        <taxon>Phaseoleae</taxon>
        <taxon>Mucuna</taxon>
    </lineage>
</organism>
<dbReference type="OrthoDB" id="1432531at2759"/>
<dbReference type="InterPro" id="IPR012340">
    <property type="entry name" value="NA-bd_OB-fold"/>
</dbReference>
<dbReference type="EMBL" id="QJKJ01008552">
    <property type="protein sequence ID" value="RDX79391.1"/>
    <property type="molecule type" value="Genomic_DNA"/>
</dbReference>
<keyword evidence="2" id="KW-1185">Reference proteome</keyword>
<sequence length="215" mass="24947">RIWRDKALIKPVAIDLRSPALVESTLHADSISIHRLDSAWRLRKPTPSSPVEFVLTIQICPGNKVKRTVLQQLRALGCVLGYIPLKITSVQRLKRLRMLVINVKYILWMMSASVDDELLINNTWLLITYILMYYEMRDNIRHVTIHVIGALYEIVYSQPNSNIKKIVFIMKDLSGDTITCILWEKYISKLLSFYERHNFGPIVTILTLVKTKEPQ</sequence>
<dbReference type="Gene3D" id="2.40.50.140">
    <property type="entry name" value="Nucleic acid-binding proteins"/>
    <property type="match status" value="1"/>
</dbReference>
<accession>A0A371FM99</accession>
<feature type="non-terminal residue" evidence="1">
    <location>
        <position position="1"/>
    </location>
</feature>
<gene>
    <name evidence="1" type="ORF">CR513_40192</name>
</gene>
<protein>
    <submittedName>
        <fullName evidence="1">Uncharacterized protein</fullName>
    </submittedName>
</protein>
<evidence type="ECO:0000313" key="1">
    <source>
        <dbReference type="EMBL" id="RDX79391.1"/>
    </source>
</evidence>
<feature type="non-terminal residue" evidence="1">
    <location>
        <position position="215"/>
    </location>
</feature>
<evidence type="ECO:0000313" key="2">
    <source>
        <dbReference type="Proteomes" id="UP000257109"/>
    </source>
</evidence>
<dbReference type="Proteomes" id="UP000257109">
    <property type="component" value="Unassembled WGS sequence"/>
</dbReference>